<dbReference type="InterPro" id="IPR041921">
    <property type="entry name" value="NuoE_N"/>
</dbReference>
<feature type="binding site" evidence="7">
    <location>
        <position position="125"/>
    </location>
    <ligand>
        <name>[2Fe-2S] cluster</name>
        <dbReference type="ChEBI" id="CHEBI:190135"/>
    </ligand>
</feature>
<dbReference type="SUPFAM" id="SSF52833">
    <property type="entry name" value="Thioredoxin-like"/>
    <property type="match status" value="1"/>
</dbReference>
<evidence type="ECO:0000256" key="5">
    <source>
        <dbReference type="ARBA" id="ARBA00023014"/>
    </source>
</evidence>
<proteinExistence type="inferred from homology"/>
<keyword evidence="3 7" id="KW-0479">Metal-binding</keyword>
<dbReference type="PANTHER" id="PTHR43342:SF2">
    <property type="entry name" value="POTENTIAL NAD-REDUCING HYDROGENASE SUBUNIT"/>
    <property type="match status" value="1"/>
</dbReference>
<dbReference type="GO" id="GO:0051537">
    <property type="term" value="F:2 iron, 2 sulfur cluster binding"/>
    <property type="evidence" value="ECO:0007669"/>
    <property type="project" value="UniProtKB-KW"/>
</dbReference>
<dbReference type="NCBIfam" id="NF005722">
    <property type="entry name" value="PRK07539.1-2"/>
    <property type="match status" value="1"/>
</dbReference>
<reference evidence="9" key="1">
    <citation type="submission" date="2016-11" db="EMBL/GenBank/DDBJ databases">
        <authorList>
            <person name="Varghese N."/>
            <person name="Submissions S."/>
        </authorList>
    </citation>
    <scope>NUCLEOTIDE SEQUENCE [LARGE SCALE GENOMIC DNA]</scope>
    <source>
        <strain evidence="9">DSM 10124</strain>
    </source>
</reference>
<dbReference type="AlphaFoldDB" id="A0A1M5A7B3"/>
<feature type="binding site" evidence="7">
    <location>
        <position position="89"/>
    </location>
    <ligand>
        <name>[2Fe-2S] cluster</name>
        <dbReference type="ChEBI" id="CHEBI:190135"/>
    </ligand>
</feature>
<dbReference type="Gene3D" id="3.40.30.10">
    <property type="entry name" value="Glutaredoxin"/>
    <property type="match status" value="1"/>
</dbReference>
<evidence type="ECO:0000256" key="1">
    <source>
        <dbReference type="ARBA" id="ARBA00010643"/>
    </source>
</evidence>
<evidence type="ECO:0000256" key="6">
    <source>
        <dbReference type="ARBA" id="ARBA00034078"/>
    </source>
</evidence>
<dbReference type="RefSeq" id="WP_027307713.1">
    <property type="nucleotide sequence ID" value="NZ_FQVG01000048.1"/>
</dbReference>
<evidence type="ECO:0000256" key="7">
    <source>
        <dbReference type="PIRSR" id="PIRSR000216-1"/>
    </source>
</evidence>
<feature type="binding site" evidence="7">
    <location>
        <position position="129"/>
    </location>
    <ligand>
        <name>[2Fe-2S] cluster</name>
        <dbReference type="ChEBI" id="CHEBI:190135"/>
    </ligand>
</feature>
<dbReference type="FunFam" id="3.40.30.10:FF:000015">
    <property type="entry name" value="NADH-quinone oxidoreductase subunit E"/>
    <property type="match status" value="1"/>
</dbReference>
<dbReference type="InterPro" id="IPR042128">
    <property type="entry name" value="NuoE_dom"/>
</dbReference>
<dbReference type="EMBL" id="FQVG01000048">
    <property type="protein sequence ID" value="SHF26170.1"/>
    <property type="molecule type" value="Genomic_DNA"/>
</dbReference>
<feature type="binding site" evidence="7">
    <location>
        <position position="84"/>
    </location>
    <ligand>
        <name>[2Fe-2S] cluster</name>
        <dbReference type="ChEBI" id="CHEBI:190135"/>
    </ligand>
</feature>
<dbReference type="GO" id="GO:0016491">
    <property type="term" value="F:oxidoreductase activity"/>
    <property type="evidence" value="ECO:0007669"/>
    <property type="project" value="InterPro"/>
</dbReference>
<keyword evidence="2 7" id="KW-0001">2Fe-2S</keyword>
<dbReference type="CDD" id="cd03064">
    <property type="entry name" value="TRX_Fd_NuoE"/>
    <property type="match status" value="1"/>
</dbReference>
<dbReference type="PIRSF" id="PIRSF000216">
    <property type="entry name" value="NADH_DH_24kDa"/>
    <property type="match status" value="1"/>
</dbReference>
<keyword evidence="9" id="KW-1185">Reference proteome</keyword>
<evidence type="ECO:0000256" key="3">
    <source>
        <dbReference type="ARBA" id="ARBA00022723"/>
    </source>
</evidence>
<evidence type="ECO:0000256" key="4">
    <source>
        <dbReference type="ARBA" id="ARBA00023004"/>
    </source>
</evidence>
<dbReference type="PANTHER" id="PTHR43342">
    <property type="entry name" value="NADH-QUINONE OXIDOREDUCTASE, E SUBUNIT"/>
    <property type="match status" value="1"/>
</dbReference>
<name>A0A1M5A7B3_9CLOT</name>
<comment type="similarity">
    <text evidence="1">Belongs to the complex I 24 kDa subunit family.</text>
</comment>
<organism evidence="8 9">
    <name type="scientific">Caloramator proteoclasticus DSM 10124</name>
    <dbReference type="NCBI Taxonomy" id="1121262"/>
    <lineage>
        <taxon>Bacteria</taxon>
        <taxon>Bacillati</taxon>
        <taxon>Bacillota</taxon>
        <taxon>Clostridia</taxon>
        <taxon>Eubacteriales</taxon>
        <taxon>Clostridiaceae</taxon>
        <taxon>Caloramator</taxon>
    </lineage>
</organism>
<dbReference type="GO" id="GO:0046872">
    <property type="term" value="F:metal ion binding"/>
    <property type="evidence" value="ECO:0007669"/>
    <property type="project" value="UniProtKB-KW"/>
</dbReference>
<gene>
    <name evidence="8" type="ORF">SAMN02746091_02116</name>
</gene>
<accession>A0A1M5A7B3</accession>
<dbReference type="Pfam" id="PF01257">
    <property type="entry name" value="2Fe-2S_thioredx"/>
    <property type="match status" value="1"/>
</dbReference>
<comment type="cofactor">
    <cofactor evidence="7">
        <name>[2Fe-2S] cluster</name>
        <dbReference type="ChEBI" id="CHEBI:190135"/>
    </cofactor>
    <text evidence="7">Binds 1 [2Fe-2S] cluster.</text>
</comment>
<sequence>MAKYDVDSEKLKRLEDYIDSIEQKEGALIGVLYKAQEIFGYLPKDVQLFIARKLKIPAAKVFGVTTFYSYFTMEPRGKHVINVCMGTACFVKGADKVLEELRKQLNITEGNMSPDGMFTVDSLRCVGACGLAPVVMVDGKVYGRVKVEDVKAILDEYREGGSTQ</sequence>
<dbReference type="Proteomes" id="UP000184423">
    <property type="component" value="Unassembled WGS sequence"/>
</dbReference>
<evidence type="ECO:0000313" key="8">
    <source>
        <dbReference type="EMBL" id="SHF26170.1"/>
    </source>
</evidence>
<evidence type="ECO:0000256" key="2">
    <source>
        <dbReference type="ARBA" id="ARBA00022714"/>
    </source>
</evidence>
<keyword evidence="4 7" id="KW-0408">Iron</keyword>
<keyword evidence="5 7" id="KW-0411">Iron-sulfur</keyword>
<dbReference type="InterPro" id="IPR028431">
    <property type="entry name" value="NADP_DH_HndA-like"/>
</dbReference>
<dbReference type="Gene3D" id="1.10.10.1590">
    <property type="entry name" value="NADH-quinone oxidoreductase subunit E"/>
    <property type="match status" value="1"/>
</dbReference>
<evidence type="ECO:0000313" key="9">
    <source>
        <dbReference type="Proteomes" id="UP000184423"/>
    </source>
</evidence>
<dbReference type="InterPro" id="IPR002023">
    <property type="entry name" value="NuoE-like"/>
</dbReference>
<comment type="cofactor">
    <cofactor evidence="6">
        <name>[2Fe-2S] cluster</name>
        <dbReference type="ChEBI" id="CHEBI:190135"/>
    </cofactor>
</comment>
<dbReference type="InterPro" id="IPR036249">
    <property type="entry name" value="Thioredoxin-like_sf"/>
</dbReference>
<protein>
    <submittedName>
        <fullName evidence="8">NADH-quinone oxidoreductase subunit E</fullName>
    </submittedName>
</protein>